<dbReference type="InterPro" id="IPR027417">
    <property type="entry name" value="P-loop_NTPase"/>
</dbReference>
<evidence type="ECO:0000313" key="2">
    <source>
        <dbReference type="EMBL" id="EKC55825.1"/>
    </source>
</evidence>
<dbReference type="SUPFAM" id="SSF52540">
    <property type="entry name" value="P-loop containing nucleoside triphosphate hydrolases"/>
    <property type="match status" value="1"/>
</dbReference>
<protein>
    <submittedName>
        <fullName evidence="2">Thymidylate kinase</fullName>
    </submittedName>
</protein>
<feature type="non-terminal residue" evidence="2">
    <location>
        <position position="1"/>
    </location>
</feature>
<dbReference type="EMBL" id="AJWZ01007827">
    <property type="protein sequence ID" value="EKC55825.1"/>
    <property type="molecule type" value="Genomic_DNA"/>
</dbReference>
<evidence type="ECO:0000259" key="1">
    <source>
        <dbReference type="Pfam" id="PF02223"/>
    </source>
</evidence>
<feature type="domain" description="Thymidylate kinase-like" evidence="1">
    <location>
        <begin position="12"/>
        <end position="86"/>
    </location>
</feature>
<dbReference type="AlphaFoldDB" id="K1SPN0"/>
<dbReference type="InterPro" id="IPR039430">
    <property type="entry name" value="Thymidylate_kin-like_dom"/>
</dbReference>
<sequence length="141" mass="16331">SYRTDWGEIYENGGLILSDRYTTSNAIHQGSKLPEAELPAFFDWLYDLEYGKMGLPRPDLVLYLDVDLPTSLKRMQHRQEKQNTKADIHEQDVSYLENCLRIGRLAAAHYGWTIVPFMKDGAERALEEKHEEIFSIIRSAL</sequence>
<keyword evidence="2" id="KW-0808">Transferase</keyword>
<accession>K1SPN0</accession>
<reference evidence="2" key="1">
    <citation type="journal article" date="2013" name="Environ. Microbiol.">
        <title>Microbiota from the distal guts of lean and obese adolescents exhibit partial functional redundancy besides clear differences in community structure.</title>
        <authorList>
            <person name="Ferrer M."/>
            <person name="Ruiz A."/>
            <person name="Lanza F."/>
            <person name="Haange S.B."/>
            <person name="Oberbach A."/>
            <person name="Till H."/>
            <person name="Bargiela R."/>
            <person name="Campoy C."/>
            <person name="Segura M.T."/>
            <person name="Richter M."/>
            <person name="von Bergen M."/>
            <person name="Seifert J."/>
            <person name="Suarez A."/>
        </authorList>
    </citation>
    <scope>NUCLEOTIDE SEQUENCE</scope>
</reference>
<dbReference type="GO" id="GO:0016301">
    <property type="term" value="F:kinase activity"/>
    <property type="evidence" value="ECO:0007669"/>
    <property type="project" value="UniProtKB-KW"/>
</dbReference>
<comment type="caution">
    <text evidence="2">The sequence shown here is derived from an EMBL/GenBank/DDBJ whole genome shotgun (WGS) entry which is preliminary data.</text>
</comment>
<name>K1SPN0_9ZZZZ</name>
<gene>
    <name evidence="2" type="ORF">OBE_11373</name>
</gene>
<keyword evidence="2" id="KW-0418">Kinase</keyword>
<proteinExistence type="predicted"/>
<dbReference type="Pfam" id="PF02223">
    <property type="entry name" value="Thymidylate_kin"/>
    <property type="match status" value="1"/>
</dbReference>
<dbReference type="Gene3D" id="3.40.50.300">
    <property type="entry name" value="P-loop containing nucleotide triphosphate hydrolases"/>
    <property type="match status" value="1"/>
</dbReference>
<organism evidence="2">
    <name type="scientific">human gut metagenome</name>
    <dbReference type="NCBI Taxonomy" id="408170"/>
    <lineage>
        <taxon>unclassified sequences</taxon>
        <taxon>metagenomes</taxon>
        <taxon>organismal metagenomes</taxon>
    </lineage>
</organism>